<comment type="caution">
    <text evidence="3">The sequence shown here is derived from an EMBL/GenBank/DDBJ whole genome shotgun (WGS) entry which is preliminary data.</text>
</comment>
<dbReference type="AlphaFoldDB" id="A0AAD4JHZ9"/>
<feature type="domain" description="DUF3475" evidence="2">
    <location>
        <begin position="33"/>
        <end position="89"/>
    </location>
</feature>
<dbReference type="PANTHER" id="PTHR31371:SF4">
    <property type="entry name" value="DUF668 DOMAIN-CONTAINING PROTEIN"/>
    <property type="match status" value="1"/>
</dbReference>
<gene>
    <name evidence="3" type="ORF">C2S53_012700</name>
</gene>
<protein>
    <recommendedName>
        <fullName evidence="5">DUF668 domain-containing protein</fullName>
    </recommendedName>
</protein>
<feature type="domain" description="DUF668" evidence="1">
    <location>
        <begin position="401"/>
        <end position="492"/>
    </location>
</feature>
<accession>A0AAD4JHZ9</accession>
<proteinExistence type="predicted"/>
<dbReference type="EMBL" id="SDAM02000058">
    <property type="protein sequence ID" value="KAH6833478.1"/>
    <property type="molecule type" value="Genomic_DNA"/>
</dbReference>
<dbReference type="PANTHER" id="PTHR31371">
    <property type="entry name" value="BNAC09G50660D PROTEIN"/>
    <property type="match status" value="1"/>
</dbReference>
<dbReference type="InterPro" id="IPR007700">
    <property type="entry name" value="DUF668"/>
</dbReference>
<organism evidence="3 4">
    <name type="scientific">Perilla frutescens var. hirtella</name>
    <name type="common">Perilla citriodora</name>
    <name type="synonym">Perilla setoyensis</name>
    <dbReference type="NCBI Taxonomy" id="608512"/>
    <lineage>
        <taxon>Eukaryota</taxon>
        <taxon>Viridiplantae</taxon>
        <taxon>Streptophyta</taxon>
        <taxon>Embryophyta</taxon>
        <taxon>Tracheophyta</taxon>
        <taxon>Spermatophyta</taxon>
        <taxon>Magnoliopsida</taxon>
        <taxon>eudicotyledons</taxon>
        <taxon>Gunneridae</taxon>
        <taxon>Pentapetalae</taxon>
        <taxon>asterids</taxon>
        <taxon>lamiids</taxon>
        <taxon>Lamiales</taxon>
        <taxon>Lamiaceae</taxon>
        <taxon>Nepetoideae</taxon>
        <taxon>Elsholtzieae</taxon>
        <taxon>Perilla</taxon>
    </lineage>
</organism>
<dbReference type="InterPro" id="IPR021864">
    <property type="entry name" value="DUF3475"/>
</dbReference>
<dbReference type="Pfam" id="PF11961">
    <property type="entry name" value="DUF3475"/>
    <property type="match status" value="1"/>
</dbReference>
<dbReference type="GO" id="GO:0045927">
    <property type="term" value="P:positive regulation of growth"/>
    <property type="evidence" value="ECO:0007669"/>
    <property type="project" value="InterPro"/>
</dbReference>
<evidence type="ECO:0000259" key="2">
    <source>
        <dbReference type="Pfam" id="PF11961"/>
    </source>
</evidence>
<sequence>MVRETSADTWFGNIWKNSRKSISWEPERPVVGILAFEISRLMSKVVSIWQSLTDGRIVRLRDEISNSVGIQKLVSEDVDYLIDLVLAEIVENLRSVAKSMVMLGKKCTNPAYHNLERLFDDVVEIDPKWCGWQYKLKKMERKVKKMERCVAATEQLYQELEVLAELEQSLRRMRAGADSGGVKLLDFQQKVVWQRQEVKNLREMSPWVRTYDYIVRLLLRSIITIVERIKIVYGTKQSGDVEGCNDYGLINSECIGRSNSISVVRQMSVYSSESKSSRFAVPLGRSFSNLGLGGGGDKSKANNMKTHRRSESSLFGRKQHPVKARILAPAGFTGCMTGGSESPVVDSCSPSCGSSVRSNDVSLIIEVKNTREVPAIYGGIISTKLSLFNFKRRLLDASASTLGHAALALHYANVIILIEKLASSPHLISLDARDDLYYLLPATIKSSLRAKLKTFSRTPASCFYDAAFAAQWSLALTTILDWLSPLAHNMVRWQSERNFERQRLVCGSNVHLVQTLYFANRVETEAAIVELLMGLNYLFRFGRINPKPFQESSCSQACDGYIFPSDNLYYKIIDDTS</sequence>
<keyword evidence="4" id="KW-1185">Reference proteome</keyword>
<name>A0AAD4JHZ9_PERFH</name>
<evidence type="ECO:0000259" key="1">
    <source>
        <dbReference type="Pfam" id="PF05003"/>
    </source>
</evidence>
<dbReference type="Pfam" id="PF05003">
    <property type="entry name" value="DUF668"/>
    <property type="match status" value="1"/>
</dbReference>
<evidence type="ECO:0000313" key="3">
    <source>
        <dbReference type="EMBL" id="KAH6833478.1"/>
    </source>
</evidence>
<dbReference type="Proteomes" id="UP001190926">
    <property type="component" value="Unassembled WGS sequence"/>
</dbReference>
<evidence type="ECO:0000313" key="4">
    <source>
        <dbReference type="Proteomes" id="UP001190926"/>
    </source>
</evidence>
<evidence type="ECO:0008006" key="5">
    <source>
        <dbReference type="Google" id="ProtNLM"/>
    </source>
</evidence>
<reference evidence="3 4" key="1">
    <citation type="journal article" date="2021" name="Nat. Commun.">
        <title>Incipient diploidization of the medicinal plant Perilla within 10,000 years.</title>
        <authorList>
            <person name="Zhang Y."/>
            <person name="Shen Q."/>
            <person name="Leng L."/>
            <person name="Zhang D."/>
            <person name="Chen S."/>
            <person name="Shi Y."/>
            <person name="Ning Z."/>
            <person name="Chen S."/>
        </authorList>
    </citation>
    <scope>NUCLEOTIDE SEQUENCE [LARGE SCALE GENOMIC DNA]</scope>
    <source>
        <strain evidence="4">cv. PC099</strain>
    </source>
</reference>